<feature type="compositionally biased region" description="Low complexity" evidence="1">
    <location>
        <begin position="622"/>
        <end position="645"/>
    </location>
</feature>
<feature type="region of interest" description="Disordered" evidence="1">
    <location>
        <begin position="498"/>
        <end position="712"/>
    </location>
</feature>
<dbReference type="SUPFAM" id="SSF52540">
    <property type="entry name" value="P-loop containing nucleoside triphosphate hydrolases"/>
    <property type="match status" value="1"/>
</dbReference>
<dbReference type="OrthoDB" id="2316594at2759"/>
<feature type="compositionally biased region" description="Polar residues" evidence="1">
    <location>
        <begin position="558"/>
        <end position="567"/>
    </location>
</feature>
<feature type="compositionally biased region" description="Polar residues" evidence="1">
    <location>
        <begin position="575"/>
        <end position="612"/>
    </location>
</feature>
<protein>
    <recommendedName>
        <fullName evidence="4">AAA+ ATPase domain-containing protein</fullName>
    </recommendedName>
</protein>
<reference evidence="2" key="1">
    <citation type="submission" date="2020-02" db="EMBL/GenBank/DDBJ databases">
        <authorList>
            <person name="Palmer J.M."/>
        </authorList>
    </citation>
    <scope>NUCLEOTIDE SEQUENCE</scope>
    <source>
        <strain evidence="2">EPUS1.4</strain>
        <tissue evidence="2">Thallus</tissue>
    </source>
</reference>
<dbReference type="Proteomes" id="UP000606974">
    <property type="component" value="Unassembled WGS sequence"/>
</dbReference>
<evidence type="ECO:0008006" key="4">
    <source>
        <dbReference type="Google" id="ProtNLM"/>
    </source>
</evidence>
<gene>
    <name evidence="2" type="ORF">GJ744_010222</name>
</gene>
<evidence type="ECO:0000313" key="3">
    <source>
        <dbReference type="Proteomes" id="UP000606974"/>
    </source>
</evidence>
<evidence type="ECO:0000313" key="2">
    <source>
        <dbReference type="EMBL" id="KAF7507669.1"/>
    </source>
</evidence>
<organism evidence="2 3">
    <name type="scientific">Endocarpon pusillum</name>
    <dbReference type="NCBI Taxonomy" id="364733"/>
    <lineage>
        <taxon>Eukaryota</taxon>
        <taxon>Fungi</taxon>
        <taxon>Dikarya</taxon>
        <taxon>Ascomycota</taxon>
        <taxon>Pezizomycotina</taxon>
        <taxon>Eurotiomycetes</taxon>
        <taxon>Chaetothyriomycetidae</taxon>
        <taxon>Verrucariales</taxon>
        <taxon>Verrucariaceae</taxon>
        <taxon>Endocarpon</taxon>
    </lineage>
</organism>
<name>A0A8H7E215_9EURO</name>
<dbReference type="AlphaFoldDB" id="A0A8H7E215"/>
<dbReference type="Gene3D" id="3.40.50.300">
    <property type="entry name" value="P-loop containing nucleotide triphosphate hydrolases"/>
    <property type="match status" value="1"/>
</dbReference>
<feature type="compositionally biased region" description="Low complexity" evidence="1">
    <location>
        <begin position="664"/>
        <end position="712"/>
    </location>
</feature>
<sequence>MANFDADQHKRHLAFIDTIANFGQPQNDAESQEIRTAPLFTTKVRAAIKNREVGPERLGEPADIFPQYGLLGLRQGTYNREGYRTATINTEENLVYANMNAPWSAFICGSQGGGKSHTLSCLLENCLLSPSPVGVLPNPLAGLVFHYDKFTSAATTQLCEAAYLCSSGVPVRVLVSPSNYHNMSKLYSNLPGLPLHGGRPKVAPLYLQEQQLNISNMLTLMAVSDGSKSPPLYLEVLFQILRDMAIERQGRPGVDYREFKSRLDAAAFTRDQNGPLKLRLQLLESFLDPKSNRDHAVSSNPTSNIWNFEPGSLTIVDLSDPFVSENDACALFSICLSLFMESRGQGGRIVALDEAHKFLTQSGEALNFTEDLVSIIRQQRHLATRVLIATQEPTLAPALIDLCNVTVVHRFLSPAWFETLKKHLAGARSTGSNDSSSVSDIFRTIVGLQTGEALLFSPTALLDIGVQDLTKPFARRPLEKLTDSYIKLRIRKRVTTDGGKSIMASDAMPAPMLHPKSDSRDSTNNSSQDSDSEVVVVSLPSSRFGRVADPKSRDQPKSHVQSQQSAPQPLKHLSQPGQAQSQQSKHNAQAIQPQPKHTTQPVHSQPQQPKYNSQPAPPQPQQPKRQSQPPQPQSQQSPIPQSQSSKKVKKALQQGTPLVQPHPQQGQQQLTKKQKKALQQGTPLVQPQSQQGGQQLTKKQKKALQQMAAASG</sequence>
<feature type="compositionally biased region" description="Basic and acidic residues" evidence="1">
    <location>
        <begin position="546"/>
        <end position="557"/>
    </location>
</feature>
<comment type="caution">
    <text evidence="2">The sequence shown here is derived from an EMBL/GenBank/DDBJ whole genome shotgun (WGS) entry which is preliminary data.</text>
</comment>
<keyword evidence="3" id="KW-1185">Reference proteome</keyword>
<dbReference type="EMBL" id="JAACFV010000065">
    <property type="protein sequence ID" value="KAF7507669.1"/>
    <property type="molecule type" value="Genomic_DNA"/>
</dbReference>
<feature type="compositionally biased region" description="Low complexity" evidence="1">
    <location>
        <begin position="522"/>
        <end position="542"/>
    </location>
</feature>
<accession>A0A8H7E215</accession>
<dbReference type="InterPro" id="IPR027417">
    <property type="entry name" value="P-loop_NTPase"/>
</dbReference>
<evidence type="ECO:0000256" key="1">
    <source>
        <dbReference type="SAM" id="MobiDB-lite"/>
    </source>
</evidence>
<proteinExistence type="predicted"/>